<organism evidence="2">
    <name type="scientific">Giant panda anellovirus</name>
    <dbReference type="NCBI Taxonomy" id="2016460"/>
    <lineage>
        <taxon>Viruses</taxon>
        <taxon>Monodnaviria</taxon>
        <taxon>Shotokuvirae</taxon>
        <taxon>Commensaviricota</taxon>
        <taxon>Cardeaviricetes</taxon>
        <taxon>Sanitavirales</taxon>
        <taxon>Anelloviridae</taxon>
    </lineage>
</organism>
<reference evidence="2" key="1">
    <citation type="journal article" date="2017" name="Microbiome">
        <title>Virome comparisons in wild-diseased and healthy captive giant pandas.</title>
        <authorList>
            <person name="Zhang W."/>
            <person name="Yang S."/>
            <person name="Shan T."/>
            <person name="Hou R."/>
            <person name="Liu Z."/>
            <person name="Li W."/>
            <person name="Guo L."/>
            <person name="Wang Y."/>
            <person name="Chen P."/>
            <person name="Wang X."/>
            <person name="Feng F."/>
            <person name="Wang H."/>
            <person name="Chen C."/>
            <person name="Shen Q."/>
            <person name="Zhou C."/>
            <person name="Hua X."/>
            <person name="Cui L."/>
            <person name="Deng X."/>
            <person name="Zhang Z."/>
            <person name="Qi D."/>
            <person name="Delwart E."/>
        </authorList>
    </citation>
    <scope>NUCLEOTIDE SEQUENCE</scope>
    <source>
        <strain evidence="2">Gpan20732</strain>
    </source>
</reference>
<feature type="compositionally biased region" description="Polar residues" evidence="1">
    <location>
        <begin position="24"/>
        <end position="41"/>
    </location>
</feature>
<feature type="region of interest" description="Disordered" evidence="1">
    <location>
        <begin position="96"/>
        <end position="157"/>
    </location>
</feature>
<feature type="compositionally biased region" description="Basic residues" evidence="1">
    <location>
        <begin position="123"/>
        <end position="137"/>
    </location>
</feature>
<feature type="compositionally biased region" description="Polar residues" evidence="1">
    <location>
        <begin position="148"/>
        <end position="157"/>
    </location>
</feature>
<evidence type="ECO:0000313" key="2">
    <source>
        <dbReference type="EMBL" id="ASH99129.1"/>
    </source>
</evidence>
<sequence length="157" mass="17913">MQLVWVISEEQIYLILHFFTSPTGSGEEQIQHQNRPSTPANNPRPVLSEIQYVSETLPPRGRRCSTRGTSTLLDSSQKTNSDSSFTSLIQMLLDQEISRRNRTKQTKSSTAKKAATVPPTGIPRKKRIRRVRTRHSRRESPETEDFDTSSSAEYSDY</sequence>
<accession>A0A220IGL7</accession>
<dbReference type="EMBL" id="MF327555">
    <property type="protein sequence ID" value="ASH99129.1"/>
    <property type="molecule type" value="Genomic_DNA"/>
</dbReference>
<proteinExistence type="predicted"/>
<feature type="region of interest" description="Disordered" evidence="1">
    <location>
        <begin position="24"/>
        <end position="84"/>
    </location>
</feature>
<evidence type="ECO:0000256" key="1">
    <source>
        <dbReference type="SAM" id="MobiDB-lite"/>
    </source>
</evidence>
<feature type="compositionally biased region" description="Low complexity" evidence="1">
    <location>
        <begin position="106"/>
        <end position="116"/>
    </location>
</feature>
<name>A0A220IGL7_9VIRU</name>
<protein>
    <submittedName>
        <fullName evidence="2">ORF3</fullName>
    </submittedName>
</protein>
<feature type="compositionally biased region" description="Polar residues" evidence="1">
    <location>
        <begin position="72"/>
        <end position="84"/>
    </location>
</feature>